<evidence type="ECO:0000259" key="3">
    <source>
        <dbReference type="Pfam" id="PF05547"/>
    </source>
</evidence>
<keyword evidence="5" id="KW-0645">Protease</keyword>
<evidence type="ECO:0000259" key="4">
    <source>
        <dbReference type="Pfam" id="PF20774"/>
    </source>
</evidence>
<dbReference type="InterPro" id="IPR048665">
    <property type="entry name" value="InhA-like_VEG"/>
</dbReference>
<dbReference type="SUPFAM" id="SSF55486">
    <property type="entry name" value="Metalloproteases ('zincins'), catalytic domain"/>
    <property type="match status" value="1"/>
</dbReference>
<dbReference type="Proteomes" id="UP000000844">
    <property type="component" value="Chromosome"/>
</dbReference>
<evidence type="ECO:0000313" key="6">
    <source>
        <dbReference type="Proteomes" id="UP000000844"/>
    </source>
</evidence>
<keyword evidence="6" id="KW-1185">Reference proteome</keyword>
<dbReference type="KEGG" id="sna:Snas_0799"/>
<feature type="region of interest" description="Disordered" evidence="1">
    <location>
        <begin position="27"/>
        <end position="79"/>
    </location>
</feature>
<dbReference type="PANTHER" id="PTHR41775:SF1">
    <property type="entry name" value="PEPTIDASE M6-LIKE DOMAIN-CONTAINING PROTEIN"/>
    <property type="match status" value="1"/>
</dbReference>
<dbReference type="Pfam" id="PF05547">
    <property type="entry name" value="Peptidase_M6"/>
    <property type="match status" value="1"/>
</dbReference>
<organism evidence="5 6">
    <name type="scientific">Stackebrandtia nassauensis (strain DSM 44728 / CIP 108903 / NRRL B-16338 / NBRC 102104 / LLR-40K-21)</name>
    <dbReference type="NCBI Taxonomy" id="446470"/>
    <lineage>
        <taxon>Bacteria</taxon>
        <taxon>Bacillati</taxon>
        <taxon>Actinomycetota</taxon>
        <taxon>Actinomycetes</taxon>
        <taxon>Glycomycetales</taxon>
        <taxon>Glycomycetaceae</taxon>
        <taxon>Stackebrandtia</taxon>
    </lineage>
</organism>
<keyword evidence="5" id="KW-0482">Metalloprotease</keyword>
<dbReference type="GO" id="GO:0006508">
    <property type="term" value="P:proteolysis"/>
    <property type="evidence" value="ECO:0007669"/>
    <property type="project" value="UniProtKB-KW"/>
</dbReference>
<keyword evidence="5" id="KW-0378">Hydrolase</keyword>
<gene>
    <name evidence="5" type="ordered locus">Snas_0799</name>
</gene>
<dbReference type="GO" id="GO:0008237">
    <property type="term" value="F:metallopeptidase activity"/>
    <property type="evidence" value="ECO:0007669"/>
    <property type="project" value="UniProtKB-KW"/>
</dbReference>
<evidence type="ECO:0000256" key="1">
    <source>
        <dbReference type="SAM" id="MobiDB-lite"/>
    </source>
</evidence>
<feature type="region of interest" description="Disordered" evidence="1">
    <location>
        <begin position="112"/>
        <end position="136"/>
    </location>
</feature>
<dbReference type="Pfam" id="PF20773">
    <property type="entry name" value="InhA-like_MAM"/>
    <property type="match status" value="1"/>
</dbReference>
<dbReference type="AlphaFoldDB" id="D3Q806"/>
<feature type="chain" id="PRO_5039351813" evidence="2">
    <location>
        <begin position="26"/>
        <end position="744"/>
    </location>
</feature>
<accession>D3Q806</accession>
<dbReference type="EMBL" id="CP001778">
    <property type="protein sequence ID" value="ADD40511.1"/>
    <property type="molecule type" value="Genomic_DNA"/>
</dbReference>
<reference evidence="5 6" key="1">
    <citation type="journal article" date="2009" name="Stand. Genomic Sci.">
        <title>Complete genome sequence of Stackebrandtia nassauensis type strain (LLR-40K-21).</title>
        <authorList>
            <person name="Munk C."/>
            <person name="Lapidus A."/>
            <person name="Copeland A."/>
            <person name="Jando M."/>
            <person name="Mayilraj S."/>
            <person name="Glavina Del Rio T."/>
            <person name="Nolan M."/>
            <person name="Chen F."/>
            <person name="Lucas S."/>
            <person name="Tice H."/>
            <person name="Cheng J.F."/>
            <person name="Han C."/>
            <person name="Detter J.C."/>
            <person name="Bruce D."/>
            <person name="Goodwin L."/>
            <person name="Chain P."/>
            <person name="Pitluck S."/>
            <person name="Goker M."/>
            <person name="Ovchinikova G."/>
            <person name="Pati A."/>
            <person name="Ivanova N."/>
            <person name="Mavromatis K."/>
            <person name="Chen A."/>
            <person name="Palaniappan K."/>
            <person name="Land M."/>
            <person name="Hauser L."/>
            <person name="Chang Y.J."/>
            <person name="Jeffries C.D."/>
            <person name="Bristow J."/>
            <person name="Eisen J.A."/>
            <person name="Markowitz V."/>
            <person name="Hugenholtz P."/>
            <person name="Kyrpides N.C."/>
            <person name="Klenk H.P."/>
        </authorList>
    </citation>
    <scope>NUCLEOTIDE SEQUENCE [LARGE SCALE GENOMIC DNA]</scope>
    <source>
        <strain evidence="6">DSM 44728 / CIP 108903 / NRRL B-16338 / NBRC 102104 / LLR-40K-21</strain>
    </source>
</reference>
<dbReference type="PIRSF" id="PIRSF007519">
    <property type="entry name" value="Protease_InhA"/>
    <property type="match status" value="1"/>
</dbReference>
<protein>
    <submittedName>
        <fullName evidence="5">M6 family metalloprotease domain protein</fullName>
    </submittedName>
</protein>
<keyword evidence="2" id="KW-0732">Signal</keyword>
<feature type="signal peptide" evidence="2">
    <location>
        <begin position="1"/>
        <end position="25"/>
    </location>
</feature>
<dbReference type="PANTHER" id="PTHR41775">
    <property type="entry name" value="SECRETED PROTEIN-RELATED"/>
    <property type="match status" value="1"/>
</dbReference>
<dbReference type="RefSeq" id="WP_013016082.1">
    <property type="nucleotide sequence ID" value="NC_013947.1"/>
</dbReference>
<name>D3Q806_STANL</name>
<dbReference type="HOGENOM" id="CLU_010858_0_0_11"/>
<feature type="domain" description="Peptidase M6-like" evidence="3">
    <location>
        <begin position="89"/>
        <end position="379"/>
    </location>
</feature>
<evidence type="ECO:0000256" key="2">
    <source>
        <dbReference type="SAM" id="SignalP"/>
    </source>
</evidence>
<dbReference type="NCBIfam" id="TIGR03296">
    <property type="entry name" value="M6dom_TIGR03296"/>
    <property type="match status" value="1"/>
</dbReference>
<dbReference type="eggNOG" id="COG4412">
    <property type="taxonomic scope" value="Bacteria"/>
</dbReference>
<feature type="domain" description="Immune inhibitor A-like metallopeptidase VEG" evidence="4">
    <location>
        <begin position="576"/>
        <end position="738"/>
    </location>
</feature>
<dbReference type="Pfam" id="PF20774">
    <property type="entry name" value="InhA-like_VEG"/>
    <property type="match status" value="1"/>
</dbReference>
<evidence type="ECO:0000313" key="5">
    <source>
        <dbReference type="EMBL" id="ADD40511.1"/>
    </source>
</evidence>
<feature type="region of interest" description="Disordered" evidence="1">
    <location>
        <begin position="285"/>
        <end position="309"/>
    </location>
</feature>
<dbReference type="OrthoDB" id="275270at2"/>
<sequence length="744" mass="81563">MFKARYKAVSVAAVAALLAAGVTTATVSADPAPDRTATNKSTTPVGEELPLSPQQSDQEAKRRQALEEVATGSAKADKSGAVKLDDDEYADTATTGTDQILTLLVEFGDKIGEAGGEAGPSKNQIPEPDRATDNSSLWTKDFSRDYYQNMLFEAENSMPDFYTKQSGGKYTVDGEVQDWVTVPYNEARYGKNGVEDEAYPAFVQDSAKAWYDAQIKSGKSPEEVKRYLSKYDQQDRYDFDGDGNFDEADGYVDHIQIIHAGIGEEAGGGAQGEDAIWSHRSYATTDLPGPEDNPQSGAPVGDSGIWVGDYTTEPESGGLGVFCHEFGHDLGLPDLYATEGAANNTGRWSLMSGGSWLSESKDVIGDKPGFMGPWEKYFLGWLDYDEVALDDKSHQSELGAAGDSGDLAEATKVNLPDAKETVKYPKPASGKHEWMSGDGDKINATLTREVDLTDAEKSAELATKAFLDTEKGYDFFFAEVSTDNGGKWTKVGKTYDGQSKKYIDISTDLAEYVGKRIKVRFHYTSDAATHGQGVFLDDVALKVDGKQVWLDDVESPDGDWEALGWNRTDGTEVYRHARFYLAENRRYVSYDKTLKVGPYNFGFGEKKPNWVERYPYQDGMLIWYVNTSFDDNNVGEHEGGGLALPVDAHAKPLKWKDGKDLPNTHQSFDATFSKSKTDKMTLHKDGAKTTFKSLKGVSVFDDSDKNAYWTAKLPSNSVKVAGTGVKITIVKDGKSQLVIKVTRK</sequence>
<dbReference type="STRING" id="446470.Snas_0799"/>
<dbReference type="InterPro" id="IPR012300">
    <property type="entry name" value="Pept_M6_InhA"/>
</dbReference>
<proteinExistence type="predicted"/>
<dbReference type="InterPro" id="IPR008757">
    <property type="entry name" value="Peptidase_M6-like_domain"/>
</dbReference>